<evidence type="ECO:0000313" key="1">
    <source>
        <dbReference type="EMBL" id="MBL4928191.1"/>
    </source>
</evidence>
<comment type="caution">
    <text evidence="1">The sequence shown here is derived from an EMBL/GenBank/DDBJ whole genome shotgun (WGS) entry which is preliminary data.</text>
</comment>
<reference evidence="1" key="1">
    <citation type="submission" date="2021-01" db="EMBL/GenBank/DDBJ databases">
        <title>Genome seq and assembly of Tabrizicola sp. KVB23.</title>
        <authorList>
            <person name="Chhetri G."/>
        </authorList>
    </citation>
    <scope>NUCLEOTIDE SEQUENCE</scope>
    <source>
        <strain evidence="1">KVB23</strain>
    </source>
</reference>
<organism evidence="1 2">
    <name type="scientific">Fuscibacter oryzae</name>
    <dbReference type="NCBI Taxonomy" id="2803939"/>
    <lineage>
        <taxon>Bacteria</taxon>
        <taxon>Pseudomonadati</taxon>
        <taxon>Pseudomonadota</taxon>
        <taxon>Alphaproteobacteria</taxon>
        <taxon>Rhodobacterales</taxon>
        <taxon>Paracoccaceae</taxon>
        <taxon>Fuscibacter</taxon>
    </lineage>
</organism>
<evidence type="ECO:0000313" key="2">
    <source>
        <dbReference type="Proteomes" id="UP000619033"/>
    </source>
</evidence>
<dbReference type="Gene3D" id="3.20.20.70">
    <property type="entry name" value="Aldolase class I"/>
    <property type="match status" value="1"/>
</dbReference>
<proteinExistence type="predicted"/>
<sequence>MLLSHAHTRYAAKIARIRAGDYRRGDFILADAKDADLSGGVMITGPRRDAAGRITGYRSRAEFLARMRALIDQDVIDIMLASASNIEALAEDGAFDGSAVMPAFRGNEATDMWGIIRHGRYRSFASHPYRGADMSLARAPLGLYSLTFQNDAARDAATLEAYAAFRADTRKAGVMHFLEVFNPNLDIGVPPDGLGAYVNDCILRAMGSLTRAERPEFLKIAYNGPAALEELAGHDPSLVVGVLGGGSGTHRDTLELVAQTERFGGRLALFGRKINASEDQLALIRWMRLVADGEATPAQAVRGYHADLARQNLIADRDLDTDLHITEDALKLAATAD</sequence>
<accession>A0A8J7SS99</accession>
<gene>
    <name evidence="1" type="ORF">JI744_08760</name>
</gene>
<dbReference type="InterPro" id="IPR013785">
    <property type="entry name" value="Aldolase_TIM"/>
</dbReference>
<dbReference type="AlphaFoldDB" id="A0A8J7SS99"/>
<dbReference type="EMBL" id="JAESVP010000004">
    <property type="protein sequence ID" value="MBL4928191.1"/>
    <property type="molecule type" value="Genomic_DNA"/>
</dbReference>
<evidence type="ECO:0008006" key="3">
    <source>
        <dbReference type="Google" id="ProtNLM"/>
    </source>
</evidence>
<protein>
    <recommendedName>
        <fullName evidence="3">Fructose-bisphosphate aldolase</fullName>
    </recommendedName>
</protein>
<dbReference type="Proteomes" id="UP000619033">
    <property type="component" value="Unassembled WGS sequence"/>
</dbReference>
<keyword evidence="2" id="KW-1185">Reference proteome</keyword>
<name>A0A8J7SS99_9RHOB</name>